<protein>
    <recommendedName>
        <fullName evidence="2">DUF58 domain-containing protein</fullName>
    </recommendedName>
</protein>
<keyword evidence="4" id="KW-1185">Reference proteome</keyword>
<feature type="domain" description="DUF58" evidence="2">
    <location>
        <begin position="57"/>
        <end position="261"/>
    </location>
</feature>
<evidence type="ECO:0000259" key="2">
    <source>
        <dbReference type="Pfam" id="PF01882"/>
    </source>
</evidence>
<dbReference type="EMBL" id="HE663493">
    <property type="protein sequence ID" value="CCG07789.1"/>
    <property type="molecule type" value="Genomic_DNA"/>
</dbReference>
<keyword evidence="1" id="KW-0175">Coiled coil</keyword>
<organism evidence="3 4">
    <name type="scientific">Pararhodospirillum photometricum DSM 122</name>
    <dbReference type="NCBI Taxonomy" id="1150469"/>
    <lineage>
        <taxon>Bacteria</taxon>
        <taxon>Pseudomonadati</taxon>
        <taxon>Pseudomonadota</taxon>
        <taxon>Alphaproteobacteria</taxon>
        <taxon>Rhodospirillales</taxon>
        <taxon>Rhodospirillaceae</taxon>
        <taxon>Pararhodospirillum</taxon>
    </lineage>
</organism>
<sequence>MTEPAPPRAAALPRLDRAEATAALLPPLLVAAERIASSVALGIHGRRRAGPGEDFWEFRRHQPGDSPSRIDWRRSARADPLFVREHEWEAAQAIWIACDRSPSMAYASRRSLPWKAARAMELALALASLLVRGGERIALAGHDTLPAQGRAALVRMALALSLESNAHGPEAAWSAPIARHGRMVILGDFLDPIEDLRAGLRRLAGAGVRGHLVQILDPAEETLPFEGRMRFDGLEGEPPVLVDRVEAVRTRYQRRLAAHRDQIAALARRHGWGFLAHHTDQPPRLALLALYRALSETPPRRTPGTSGPTARTSG</sequence>
<proteinExistence type="predicted"/>
<dbReference type="PANTHER" id="PTHR33608">
    <property type="entry name" value="BLL2464 PROTEIN"/>
    <property type="match status" value="1"/>
</dbReference>
<evidence type="ECO:0000256" key="1">
    <source>
        <dbReference type="SAM" id="Coils"/>
    </source>
</evidence>
<feature type="coiled-coil region" evidence="1">
    <location>
        <begin position="242"/>
        <end position="269"/>
    </location>
</feature>
<dbReference type="PATRIC" id="fig|1150469.3.peg.1318"/>
<dbReference type="Pfam" id="PF01882">
    <property type="entry name" value="DUF58"/>
    <property type="match status" value="1"/>
</dbReference>
<name>H6SSB0_PARPM</name>
<dbReference type="AlphaFoldDB" id="H6SSB0"/>
<dbReference type="KEGG" id="rpm:RSPPHO_01163"/>
<dbReference type="Proteomes" id="UP000033220">
    <property type="component" value="Chromosome DSM 122"/>
</dbReference>
<gene>
    <name evidence="3" type="ORF">RSPPHO_01163</name>
</gene>
<reference evidence="3 4" key="1">
    <citation type="submission" date="2012-02" db="EMBL/GenBank/DDBJ databases">
        <title>Shotgun genome sequence of Phaeospirillum photometricum DSM 122.</title>
        <authorList>
            <person name="Duquesne K."/>
            <person name="Sturgis J."/>
        </authorList>
    </citation>
    <scope>NUCLEOTIDE SEQUENCE [LARGE SCALE GENOMIC DNA]</scope>
    <source>
        <strain evidence="4">DSM122</strain>
    </source>
</reference>
<dbReference type="OrthoDB" id="9794556at2"/>
<dbReference type="RefSeq" id="WP_014414429.1">
    <property type="nucleotide sequence ID" value="NC_017059.1"/>
</dbReference>
<dbReference type="PANTHER" id="PTHR33608:SF6">
    <property type="entry name" value="BLL2464 PROTEIN"/>
    <property type="match status" value="1"/>
</dbReference>
<dbReference type="HOGENOM" id="CLU_054927_3_0_5"/>
<dbReference type="InterPro" id="IPR002881">
    <property type="entry name" value="DUF58"/>
</dbReference>
<evidence type="ECO:0000313" key="3">
    <source>
        <dbReference type="EMBL" id="CCG07789.1"/>
    </source>
</evidence>
<accession>H6SSB0</accession>
<dbReference type="STRING" id="1150469.RSPPHO_01163"/>
<dbReference type="eggNOG" id="COG1721">
    <property type="taxonomic scope" value="Bacteria"/>
</dbReference>
<evidence type="ECO:0000313" key="4">
    <source>
        <dbReference type="Proteomes" id="UP000033220"/>
    </source>
</evidence>